<reference evidence="1" key="2">
    <citation type="submission" date="2023-06" db="EMBL/GenBank/DDBJ databases">
        <authorList>
            <person name="Ma L."/>
            <person name="Liu K.-W."/>
            <person name="Li Z."/>
            <person name="Hsiao Y.-Y."/>
            <person name="Qi Y."/>
            <person name="Fu T."/>
            <person name="Tang G."/>
            <person name="Zhang D."/>
            <person name="Sun W.-H."/>
            <person name="Liu D.-K."/>
            <person name="Li Y."/>
            <person name="Chen G.-Z."/>
            <person name="Liu X.-D."/>
            <person name="Liao X.-Y."/>
            <person name="Jiang Y.-T."/>
            <person name="Yu X."/>
            <person name="Hao Y."/>
            <person name="Huang J."/>
            <person name="Zhao X.-W."/>
            <person name="Ke S."/>
            <person name="Chen Y.-Y."/>
            <person name="Wu W.-L."/>
            <person name="Hsu J.-L."/>
            <person name="Lin Y.-F."/>
            <person name="Huang M.-D."/>
            <person name="Li C.-Y."/>
            <person name="Huang L."/>
            <person name="Wang Z.-W."/>
            <person name="Zhao X."/>
            <person name="Zhong W.-Y."/>
            <person name="Peng D.-H."/>
            <person name="Ahmad S."/>
            <person name="Lan S."/>
            <person name="Zhang J.-S."/>
            <person name="Tsai W.-C."/>
            <person name="Van De Peer Y."/>
            <person name="Liu Z.-J."/>
        </authorList>
    </citation>
    <scope>NUCLEOTIDE SEQUENCE</scope>
    <source>
        <strain evidence="1">SCP</strain>
        <tissue evidence="1">Leaves</tissue>
    </source>
</reference>
<dbReference type="EMBL" id="JAUJYN010000012">
    <property type="protein sequence ID" value="KAK1259549.1"/>
    <property type="molecule type" value="Genomic_DNA"/>
</dbReference>
<comment type="caution">
    <text evidence="1">The sequence shown here is derived from an EMBL/GenBank/DDBJ whole genome shotgun (WGS) entry which is preliminary data.</text>
</comment>
<reference evidence="1" key="1">
    <citation type="journal article" date="2023" name="Nat. Commun.">
        <title>Diploid and tetraploid genomes of Acorus and the evolution of monocots.</title>
        <authorList>
            <person name="Ma L."/>
            <person name="Liu K.W."/>
            <person name="Li Z."/>
            <person name="Hsiao Y.Y."/>
            <person name="Qi Y."/>
            <person name="Fu T."/>
            <person name="Tang G.D."/>
            <person name="Zhang D."/>
            <person name="Sun W.H."/>
            <person name="Liu D.K."/>
            <person name="Li Y."/>
            <person name="Chen G.Z."/>
            <person name="Liu X.D."/>
            <person name="Liao X.Y."/>
            <person name="Jiang Y.T."/>
            <person name="Yu X."/>
            <person name="Hao Y."/>
            <person name="Huang J."/>
            <person name="Zhao X.W."/>
            <person name="Ke S."/>
            <person name="Chen Y.Y."/>
            <person name="Wu W.L."/>
            <person name="Hsu J.L."/>
            <person name="Lin Y.F."/>
            <person name="Huang M.D."/>
            <person name="Li C.Y."/>
            <person name="Huang L."/>
            <person name="Wang Z.W."/>
            <person name="Zhao X."/>
            <person name="Zhong W.Y."/>
            <person name="Peng D.H."/>
            <person name="Ahmad S."/>
            <person name="Lan S."/>
            <person name="Zhang J.S."/>
            <person name="Tsai W.C."/>
            <person name="Van de Peer Y."/>
            <person name="Liu Z.J."/>
        </authorList>
    </citation>
    <scope>NUCLEOTIDE SEQUENCE</scope>
    <source>
        <strain evidence="1">SCP</strain>
    </source>
</reference>
<evidence type="ECO:0000313" key="2">
    <source>
        <dbReference type="Proteomes" id="UP001179952"/>
    </source>
</evidence>
<name>A0AAV9A5Y9_ACOGR</name>
<dbReference type="AlphaFoldDB" id="A0AAV9A5Y9"/>
<proteinExistence type="predicted"/>
<protein>
    <submittedName>
        <fullName evidence="1">Uncharacterized protein</fullName>
    </submittedName>
</protein>
<evidence type="ECO:0000313" key="1">
    <source>
        <dbReference type="EMBL" id="KAK1259549.1"/>
    </source>
</evidence>
<accession>A0AAV9A5Y9</accession>
<sequence>MQKKSSQSTSKSFVAVREVGRASSLMMDPWIVGGKGSVADAGDAWGDHRVVSL</sequence>
<organism evidence="1 2">
    <name type="scientific">Acorus gramineus</name>
    <name type="common">Dwarf sweet flag</name>
    <dbReference type="NCBI Taxonomy" id="55184"/>
    <lineage>
        <taxon>Eukaryota</taxon>
        <taxon>Viridiplantae</taxon>
        <taxon>Streptophyta</taxon>
        <taxon>Embryophyta</taxon>
        <taxon>Tracheophyta</taxon>
        <taxon>Spermatophyta</taxon>
        <taxon>Magnoliopsida</taxon>
        <taxon>Liliopsida</taxon>
        <taxon>Acoraceae</taxon>
        <taxon>Acorus</taxon>
    </lineage>
</organism>
<keyword evidence="2" id="KW-1185">Reference proteome</keyword>
<gene>
    <name evidence="1" type="ORF">QJS04_geneDACA020753</name>
</gene>
<dbReference type="Proteomes" id="UP001179952">
    <property type="component" value="Unassembled WGS sequence"/>
</dbReference>